<dbReference type="CDD" id="cd06467">
    <property type="entry name" value="p23_NUDC_like"/>
    <property type="match status" value="1"/>
</dbReference>
<dbReference type="SUPFAM" id="SSF49764">
    <property type="entry name" value="HSP20-like chaperones"/>
    <property type="match status" value="1"/>
</dbReference>
<proteinExistence type="predicted"/>
<dbReference type="Pfam" id="PF04969">
    <property type="entry name" value="CS"/>
    <property type="match status" value="1"/>
</dbReference>
<dbReference type="PANTHER" id="PTHR12356:SF3">
    <property type="entry name" value="NUCLEAR MIGRATION PROTEIN NUDC"/>
    <property type="match status" value="1"/>
</dbReference>
<dbReference type="InterPro" id="IPR007052">
    <property type="entry name" value="CS_dom"/>
</dbReference>
<evidence type="ECO:0000259" key="4">
    <source>
        <dbReference type="PROSITE" id="PS51203"/>
    </source>
</evidence>
<dbReference type="GO" id="GO:0005737">
    <property type="term" value="C:cytoplasm"/>
    <property type="evidence" value="ECO:0007669"/>
    <property type="project" value="UniProtKB-SubCell"/>
</dbReference>
<name>A0A6U3ELU9_9EUKA</name>
<dbReference type="EMBL" id="HBIV01043368">
    <property type="protein sequence ID" value="CAE0678653.1"/>
    <property type="molecule type" value="Transcribed_RNA"/>
</dbReference>
<organism evidence="5">
    <name type="scientific">Lotharella globosa</name>
    <dbReference type="NCBI Taxonomy" id="91324"/>
    <lineage>
        <taxon>Eukaryota</taxon>
        <taxon>Sar</taxon>
        <taxon>Rhizaria</taxon>
        <taxon>Cercozoa</taxon>
        <taxon>Chlorarachniophyceae</taxon>
        <taxon>Lotharella</taxon>
    </lineage>
</organism>
<keyword evidence="2" id="KW-0963">Cytoplasm</keyword>
<dbReference type="GO" id="GO:0051082">
    <property type="term" value="F:unfolded protein binding"/>
    <property type="evidence" value="ECO:0007669"/>
    <property type="project" value="TreeGrafter"/>
</dbReference>
<evidence type="ECO:0000313" key="5">
    <source>
        <dbReference type="EMBL" id="CAE0678653.1"/>
    </source>
</evidence>
<dbReference type="AlphaFoldDB" id="A0A6U3ELU9"/>
<accession>A0A6U3ELU9</accession>
<dbReference type="Gene3D" id="2.60.40.790">
    <property type="match status" value="1"/>
</dbReference>
<feature type="region of interest" description="Disordered" evidence="3">
    <location>
        <begin position="203"/>
        <end position="226"/>
    </location>
</feature>
<protein>
    <recommendedName>
        <fullName evidence="4">CS domain-containing protein</fullName>
    </recommendedName>
</protein>
<dbReference type="PANTHER" id="PTHR12356">
    <property type="entry name" value="NUCLEAR MOVEMENT PROTEIN NUDC"/>
    <property type="match status" value="1"/>
</dbReference>
<dbReference type="InterPro" id="IPR037898">
    <property type="entry name" value="NudC_fam"/>
</dbReference>
<feature type="domain" description="CS" evidence="4">
    <location>
        <begin position="221"/>
        <end position="311"/>
    </location>
</feature>
<reference evidence="5" key="1">
    <citation type="submission" date="2021-01" db="EMBL/GenBank/DDBJ databases">
        <authorList>
            <person name="Corre E."/>
            <person name="Pelletier E."/>
            <person name="Niang G."/>
            <person name="Scheremetjew M."/>
            <person name="Finn R."/>
            <person name="Kale V."/>
            <person name="Holt S."/>
            <person name="Cochrane G."/>
            <person name="Meng A."/>
            <person name="Brown T."/>
            <person name="Cohen L."/>
        </authorList>
    </citation>
    <scope>NUCLEOTIDE SEQUENCE</scope>
    <source>
        <strain evidence="5">CCCM811</strain>
    </source>
</reference>
<dbReference type="GO" id="GO:0006457">
    <property type="term" value="P:protein folding"/>
    <property type="evidence" value="ECO:0007669"/>
    <property type="project" value="TreeGrafter"/>
</dbReference>
<sequence>MSDLAKQYLGKKTFKYIFIPAAFGEPMREMEAPQPQTLQDNKFIESLRKHFTKVGGKMDKKIVESQLAEKMKGKKIDDSMMNELLRQSSVEIVPLSVPVKATKFLSISMYVDDQGIAKNLPKNERASKMALSAGRPTEVRGDAFLGRVFDDQDSWTRVDFTMADCSSDAEWINFARAVNKTGQGPSSMADLKAMMGDKVTMLNNSQPRGGAATAPKEPPSGSTDKYSWKQGGDEIEITISVPPECKSKHVKVKFQTSSIAVEVQGESILQGKLFGTIHTDGSTWSLSGDGKERALSIELEKAKEITWTALLQ</sequence>
<dbReference type="PROSITE" id="PS51203">
    <property type="entry name" value="CS"/>
    <property type="match status" value="1"/>
</dbReference>
<evidence type="ECO:0000256" key="1">
    <source>
        <dbReference type="ARBA" id="ARBA00004496"/>
    </source>
</evidence>
<dbReference type="InterPro" id="IPR008978">
    <property type="entry name" value="HSP20-like_chaperone"/>
</dbReference>
<comment type="subcellular location">
    <subcellularLocation>
        <location evidence="1">Cytoplasm</location>
    </subcellularLocation>
</comment>
<gene>
    <name evidence="5" type="ORF">LGLO00237_LOCUS30435</name>
</gene>
<evidence type="ECO:0000256" key="2">
    <source>
        <dbReference type="ARBA" id="ARBA00022490"/>
    </source>
</evidence>
<evidence type="ECO:0000256" key="3">
    <source>
        <dbReference type="SAM" id="MobiDB-lite"/>
    </source>
</evidence>